<dbReference type="EMBL" id="JAEUBE010000378">
    <property type="protein sequence ID" value="KAH3662428.1"/>
    <property type="molecule type" value="Genomic_DNA"/>
</dbReference>
<dbReference type="GO" id="GO:0015677">
    <property type="term" value="P:copper ion import"/>
    <property type="evidence" value="ECO:0007669"/>
    <property type="project" value="TreeGrafter"/>
</dbReference>
<dbReference type="GO" id="GO:0006826">
    <property type="term" value="P:iron ion transport"/>
    <property type="evidence" value="ECO:0007669"/>
    <property type="project" value="TreeGrafter"/>
</dbReference>
<organism evidence="15 16">
    <name type="scientific">Ogataea philodendri</name>
    <dbReference type="NCBI Taxonomy" id="1378263"/>
    <lineage>
        <taxon>Eukaryota</taxon>
        <taxon>Fungi</taxon>
        <taxon>Dikarya</taxon>
        <taxon>Ascomycota</taxon>
        <taxon>Saccharomycotina</taxon>
        <taxon>Pichiomycetes</taxon>
        <taxon>Pichiales</taxon>
        <taxon>Pichiaceae</taxon>
        <taxon>Ogataea</taxon>
    </lineage>
</organism>
<feature type="domain" description="FAD-binding FR-type" evidence="14">
    <location>
        <begin position="420"/>
        <end position="536"/>
    </location>
</feature>
<evidence type="ECO:0000256" key="4">
    <source>
        <dbReference type="ARBA" id="ARBA00022630"/>
    </source>
</evidence>
<evidence type="ECO:0000313" key="15">
    <source>
        <dbReference type="EMBL" id="KAH3662428.1"/>
    </source>
</evidence>
<keyword evidence="8 12" id="KW-1133">Transmembrane helix</keyword>
<keyword evidence="5 12" id="KW-0812">Transmembrane</keyword>
<dbReference type="GO" id="GO:0005886">
    <property type="term" value="C:plasma membrane"/>
    <property type="evidence" value="ECO:0007669"/>
    <property type="project" value="TreeGrafter"/>
</dbReference>
<evidence type="ECO:0000256" key="6">
    <source>
        <dbReference type="ARBA" id="ARBA00022827"/>
    </source>
</evidence>
<proteinExistence type="inferred from homology"/>
<dbReference type="CDD" id="cd06186">
    <property type="entry name" value="NOX_Duox_like_FAD_NADP"/>
    <property type="match status" value="1"/>
</dbReference>
<keyword evidence="7" id="KW-0249">Electron transport</keyword>
<dbReference type="InterPro" id="IPR017927">
    <property type="entry name" value="FAD-bd_FR_type"/>
</dbReference>
<sequence length="727" mass="83552">MRLISWFSIWVLAVGGLALSQKDSILFTCILQAVNLEFDYTVPDGKSSFWNPFCEYEPALGTVLICFHELTSNRTSGEAALQTTLSLLVDNCSKRGNFKLDESELHERYLNASRLAIPEEKFMKKNATLPIHNPVRLNVTSLLLYADSYTLFAKNFVWTNNFCQLVCLFWIVSLGLVGLFNFFKRFRWNSKLKGPFINKFRGYIALPTFTGGKHFQPWNIFGSLGKWLPFSLLDCLVPTTQESLIVFIYCTLNIIFASVGYHIEDQNLLLGSRDEQFWRYVADRTGILAFAQLPALFLFGGRNNILINLTGFQFNSFIIFHKWISRNMVILAAVHAYAYRELCILHGSYDRISQETLWIYGRRAFVAGGLLILQAIYYFRSRWYELFLAVHILLALVFIVGAYVHCKEIGYLEWTYASMLFWALDRVWRIGKMYRFGLPKAHFKLHFETIVVTIPKPANWKPYPGCFVYLYIIAPSVSWKVWESHPFTIYSVGDEIRIYIKRKDGMTQKLYDFLTVAGESELTVSVEGPYGHAGELDSYDNILLLAGGNGVPGPYYHCMHQLDQAPLNRWKRKIHFVWISPYFTALRWFGRELLDLQTKDKHNFVSKSIYLTREKQLTKRPANESGEADSRTPLISISSEELMARVMGQLSEEHLADYVVHKRRPDVAKLIMSTIEEATFEGNHNGIAIVVCGSDILADSIRDVVAGIVANGSHTMRIDLFEELQVW</sequence>
<evidence type="ECO:0000256" key="1">
    <source>
        <dbReference type="ARBA" id="ARBA00004141"/>
    </source>
</evidence>
<dbReference type="GO" id="GO:0006879">
    <property type="term" value="P:intracellular iron ion homeostasis"/>
    <property type="evidence" value="ECO:0007669"/>
    <property type="project" value="TreeGrafter"/>
</dbReference>
<dbReference type="InterPro" id="IPR039261">
    <property type="entry name" value="FNR_nucleotide-bd"/>
</dbReference>
<dbReference type="RefSeq" id="XP_046059517.1">
    <property type="nucleotide sequence ID" value="XM_046206887.1"/>
</dbReference>
<keyword evidence="3" id="KW-0813">Transport</keyword>
<dbReference type="InterPro" id="IPR013121">
    <property type="entry name" value="Fe_red_NAD-bd_6"/>
</dbReference>
<dbReference type="Gene3D" id="3.40.50.80">
    <property type="entry name" value="Nucleotide-binding domain of ferredoxin-NADP reductase (FNR) module"/>
    <property type="match status" value="1"/>
</dbReference>
<dbReference type="GeneID" id="70237644"/>
<evidence type="ECO:0000256" key="13">
    <source>
        <dbReference type="SAM" id="SignalP"/>
    </source>
</evidence>
<dbReference type="Pfam" id="PF01794">
    <property type="entry name" value="Ferric_reduct"/>
    <property type="match status" value="1"/>
</dbReference>
<feature type="transmembrane region" description="Helical" evidence="12">
    <location>
        <begin position="162"/>
        <end position="183"/>
    </location>
</feature>
<keyword evidence="13" id="KW-0732">Signal</keyword>
<dbReference type="SFLD" id="SFLDG01168">
    <property type="entry name" value="Ferric_reductase_subgroup_(FRE"/>
    <property type="match status" value="1"/>
</dbReference>
<keyword evidence="4" id="KW-0285">Flavoprotein</keyword>
<dbReference type="SFLD" id="SFLDS00052">
    <property type="entry name" value="Ferric_Reductase_Domain"/>
    <property type="match status" value="1"/>
</dbReference>
<evidence type="ECO:0000256" key="5">
    <source>
        <dbReference type="ARBA" id="ARBA00022692"/>
    </source>
</evidence>
<dbReference type="Proteomes" id="UP000769157">
    <property type="component" value="Unassembled WGS sequence"/>
</dbReference>
<accession>A0A9P8NYV0</accession>
<evidence type="ECO:0000256" key="10">
    <source>
        <dbReference type="ARBA" id="ARBA00023065"/>
    </source>
</evidence>
<name>A0A9P8NYV0_9ASCO</name>
<evidence type="ECO:0000256" key="9">
    <source>
        <dbReference type="ARBA" id="ARBA00023002"/>
    </source>
</evidence>
<comment type="similarity">
    <text evidence="2">Belongs to the ferric reductase (FRE) family.</text>
</comment>
<evidence type="ECO:0000256" key="2">
    <source>
        <dbReference type="ARBA" id="ARBA00006278"/>
    </source>
</evidence>
<dbReference type="PROSITE" id="PS51384">
    <property type="entry name" value="FAD_FR"/>
    <property type="match status" value="1"/>
</dbReference>
<protein>
    <recommendedName>
        <fullName evidence="14">FAD-binding FR-type domain-containing protein</fullName>
    </recommendedName>
</protein>
<dbReference type="SUPFAM" id="SSF52343">
    <property type="entry name" value="Ferredoxin reductase-like, C-terminal NADP-linked domain"/>
    <property type="match status" value="1"/>
</dbReference>
<evidence type="ECO:0000256" key="12">
    <source>
        <dbReference type="SAM" id="Phobius"/>
    </source>
</evidence>
<dbReference type="AlphaFoldDB" id="A0A9P8NYV0"/>
<feature type="chain" id="PRO_5040172330" description="FAD-binding FR-type domain-containing protein" evidence="13">
    <location>
        <begin position="21"/>
        <end position="727"/>
    </location>
</feature>
<dbReference type="InterPro" id="IPR051410">
    <property type="entry name" value="Ferric/Cupric_Reductase"/>
</dbReference>
<evidence type="ECO:0000256" key="8">
    <source>
        <dbReference type="ARBA" id="ARBA00022989"/>
    </source>
</evidence>
<feature type="transmembrane region" description="Helical" evidence="12">
    <location>
        <begin position="244"/>
        <end position="261"/>
    </location>
</feature>
<reference evidence="15" key="2">
    <citation type="submission" date="2021-01" db="EMBL/GenBank/DDBJ databases">
        <authorList>
            <person name="Schikora-Tamarit M.A."/>
        </authorList>
    </citation>
    <scope>NUCLEOTIDE SEQUENCE</scope>
    <source>
        <strain evidence="15">CBS6075</strain>
    </source>
</reference>
<reference evidence="15" key="1">
    <citation type="journal article" date="2021" name="Open Biol.">
        <title>Shared evolutionary footprints suggest mitochondrial oxidative damage underlies multiple complex I losses in fungi.</title>
        <authorList>
            <person name="Schikora-Tamarit M.A."/>
            <person name="Marcet-Houben M."/>
            <person name="Nosek J."/>
            <person name="Gabaldon T."/>
        </authorList>
    </citation>
    <scope>NUCLEOTIDE SEQUENCE</scope>
    <source>
        <strain evidence="15">CBS6075</strain>
    </source>
</reference>
<evidence type="ECO:0000313" key="16">
    <source>
        <dbReference type="Proteomes" id="UP000769157"/>
    </source>
</evidence>
<gene>
    <name evidence="15" type="ORF">OGAPHI_005680</name>
</gene>
<evidence type="ECO:0000256" key="3">
    <source>
        <dbReference type="ARBA" id="ARBA00022448"/>
    </source>
</evidence>
<dbReference type="OrthoDB" id="167398at2759"/>
<keyword evidence="6" id="KW-0274">FAD</keyword>
<keyword evidence="10" id="KW-0406">Ion transport</keyword>
<feature type="transmembrane region" description="Helical" evidence="12">
    <location>
        <begin position="386"/>
        <end position="405"/>
    </location>
</feature>
<evidence type="ECO:0000256" key="11">
    <source>
        <dbReference type="ARBA" id="ARBA00023136"/>
    </source>
</evidence>
<evidence type="ECO:0000259" key="14">
    <source>
        <dbReference type="PROSITE" id="PS51384"/>
    </source>
</evidence>
<keyword evidence="11 12" id="KW-0472">Membrane</keyword>
<dbReference type="PANTHER" id="PTHR32361">
    <property type="entry name" value="FERRIC/CUPRIC REDUCTASE TRANSMEMBRANE COMPONENT"/>
    <property type="match status" value="1"/>
</dbReference>
<comment type="caution">
    <text evidence="15">The sequence shown here is derived from an EMBL/GenBank/DDBJ whole genome shotgun (WGS) entry which is preliminary data.</text>
</comment>
<keyword evidence="9" id="KW-0560">Oxidoreductase</keyword>
<dbReference type="Pfam" id="PF08030">
    <property type="entry name" value="NAD_binding_6"/>
    <property type="match status" value="1"/>
</dbReference>
<dbReference type="InterPro" id="IPR013130">
    <property type="entry name" value="Fe3_Rdtase_TM_dom"/>
</dbReference>
<dbReference type="InterPro" id="IPR013112">
    <property type="entry name" value="FAD-bd_8"/>
</dbReference>
<comment type="subcellular location">
    <subcellularLocation>
        <location evidence="1">Membrane</location>
        <topology evidence="1">Multi-pass membrane protein</topology>
    </subcellularLocation>
</comment>
<dbReference type="GO" id="GO:0000293">
    <property type="term" value="F:ferric-chelate reductase activity"/>
    <property type="evidence" value="ECO:0007669"/>
    <property type="project" value="UniProtKB-ARBA"/>
</dbReference>
<keyword evidence="16" id="KW-1185">Reference proteome</keyword>
<evidence type="ECO:0000256" key="7">
    <source>
        <dbReference type="ARBA" id="ARBA00022982"/>
    </source>
</evidence>
<feature type="signal peptide" evidence="13">
    <location>
        <begin position="1"/>
        <end position="20"/>
    </location>
</feature>
<dbReference type="PANTHER" id="PTHR32361:SF25">
    <property type="entry name" value="FERRIC_CUPRIC REDUCTASE TRANSMEMBRANE COMPONENT 1"/>
    <property type="match status" value="1"/>
</dbReference>
<dbReference type="Pfam" id="PF08022">
    <property type="entry name" value="FAD_binding_8"/>
    <property type="match status" value="1"/>
</dbReference>